<keyword evidence="4" id="KW-0378">Hydrolase</keyword>
<dbReference type="InterPro" id="IPR027417">
    <property type="entry name" value="P-loop_NTPase"/>
</dbReference>
<protein>
    <submittedName>
        <fullName evidence="4">ATP-dependent endonuclease</fullName>
    </submittedName>
</protein>
<dbReference type="SUPFAM" id="SSF52540">
    <property type="entry name" value="P-loop containing nucleoside triphosphate hydrolases"/>
    <property type="match status" value="1"/>
</dbReference>
<dbReference type="AlphaFoldDB" id="A0A8J3XX24"/>
<dbReference type="Pfam" id="PF20469">
    <property type="entry name" value="OLD-like_TOPRIM"/>
    <property type="match status" value="1"/>
</dbReference>
<dbReference type="CDD" id="cd01026">
    <property type="entry name" value="TOPRIM_OLD"/>
    <property type="match status" value="1"/>
</dbReference>
<reference evidence="4" key="1">
    <citation type="submission" date="2021-01" db="EMBL/GenBank/DDBJ databases">
        <title>Whole genome shotgun sequence of Planotetraspora thailandica NBRC 104271.</title>
        <authorList>
            <person name="Komaki H."/>
            <person name="Tamura T."/>
        </authorList>
    </citation>
    <scope>NUCLEOTIDE SEQUENCE</scope>
    <source>
        <strain evidence="4">NBRC 104271</strain>
    </source>
</reference>
<feature type="domain" description="Endonuclease GajA/Old nuclease/RecF-like AAA" evidence="2">
    <location>
        <begin position="262"/>
        <end position="348"/>
    </location>
</feature>
<dbReference type="Pfam" id="PF13175">
    <property type="entry name" value="AAA_15"/>
    <property type="match status" value="1"/>
</dbReference>
<dbReference type="PANTHER" id="PTHR43581">
    <property type="entry name" value="ATP/GTP PHOSPHATASE"/>
    <property type="match status" value="1"/>
</dbReference>
<evidence type="ECO:0000313" key="4">
    <source>
        <dbReference type="EMBL" id="GII56089.1"/>
    </source>
</evidence>
<proteinExistence type="predicted"/>
<accession>A0A8J3XX24</accession>
<dbReference type="PANTHER" id="PTHR43581:SF4">
    <property type="entry name" value="ATP_GTP PHOSPHATASE"/>
    <property type="match status" value="1"/>
</dbReference>
<feature type="region of interest" description="Disordered" evidence="1">
    <location>
        <begin position="500"/>
        <end position="520"/>
    </location>
</feature>
<evidence type="ECO:0000259" key="2">
    <source>
        <dbReference type="Pfam" id="PF13175"/>
    </source>
</evidence>
<comment type="caution">
    <text evidence="4">The sequence shown here is derived from an EMBL/GenBank/DDBJ whole genome shotgun (WGS) entry which is preliminary data.</text>
</comment>
<evidence type="ECO:0000256" key="1">
    <source>
        <dbReference type="SAM" id="MobiDB-lite"/>
    </source>
</evidence>
<dbReference type="Gene3D" id="3.40.50.300">
    <property type="entry name" value="P-loop containing nucleotide triphosphate hydrolases"/>
    <property type="match status" value="2"/>
</dbReference>
<dbReference type="InterPro" id="IPR041685">
    <property type="entry name" value="AAA_GajA/Old/RecF-like"/>
</dbReference>
<feature type="region of interest" description="Disordered" evidence="1">
    <location>
        <begin position="121"/>
        <end position="147"/>
    </location>
</feature>
<keyword evidence="5" id="KW-1185">Reference proteome</keyword>
<dbReference type="GO" id="GO:0004519">
    <property type="term" value="F:endonuclease activity"/>
    <property type="evidence" value="ECO:0007669"/>
    <property type="project" value="UniProtKB-KW"/>
</dbReference>
<name>A0A8J3XX24_9ACTN</name>
<keyword evidence="4" id="KW-0540">Nuclease</keyword>
<dbReference type="InterPro" id="IPR051396">
    <property type="entry name" value="Bact_Antivir_Def_Nuclease"/>
</dbReference>
<keyword evidence="4" id="KW-0255">Endonuclease</keyword>
<dbReference type="EMBL" id="BOOR01000033">
    <property type="protein sequence ID" value="GII56089.1"/>
    <property type="molecule type" value="Genomic_DNA"/>
</dbReference>
<dbReference type="InterPro" id="IPR034139">
    <property type="entry name" value="TOPRIM_OLD"/>
</dbReference>
<sequence length="650" mass="71518">MCGREGCDGLYLGRIEAAGFRSLRSAELDLRPAVTVLVGENNGGKSNTIDVLRLLTEPLEDGRPRRWWTSRDAADDHDDQVKLTATYRALTPAEAGTYLQARVPSPFGPADESCARYAVAYTPPPPGSRSGRTTWSAGGKDGDPEPEVRRGIRHVYLPPLRDAQQELASGSGQSLRLILAATLGGDPEKIEKFEIDYLQSLREFEKQQDAIADAEKRINRPLQQLTEGARAQGMKLRFAEPKLEAIARALRARMSDAGMAPEDVARSGLGYANLLYIATVLTELEAAKEADLTLLLVEEPEAHLHPQLQTLLLRLLYDRAYASAKGPEDPGQPSGRIQVVITTHSPVLASVAPVDDLVILRVHETEVAAGSADTGTRRRETAIVPVSRLGLSSSESAKLSRYLDVTKSTMLFGDRVILVEGIAEALLLPPFAGRVVDDLGQRLVDLDEAQVTSLTSAATSRFRGTPIVTVDGVDFKPFLKILLAGPDGHRVADKVLVITDQDPTRRPRDEDDPEETRTGYNRKESLLRYLKTDLKVPDRHFKIVEAVPTLEPQLFSETNAPLLREIFLGIRKQSGKVWDDTITSLPPDERPEEFNKLFAPYAKGGKNLAKGEYSYRLSARLADPSARFEVPPYLSEGLIWLMDIDGQVRV</sequence>
<organism evidence="4 5">
    <name type="scientific">Planotetraspora thailandica</name>
    <dbReference type="NCBI Taxonomy" id="487172"/>
    <lineage>
        <taxon>Bacteria</taxon>
        <taxon>Bacillati</taxon>
        <taxon>Actinomycetota</taxon>
        <taxon>Actinomycetes</taxon>
        <taxon>Streptosporangiales</taxon>
        <taxon>Streptosporangiaceae</taxon>
        <taxon>Planotetraspora</taxon>
    </lineage>
</organism>
<dbReference type="Proteomes" id="UP000605992">
    <property type="component" value="Unassembled WGS sequence"/>
</dbReference>
<evidence type="ECO:0000259" key="3">
    <source>
        <dbReference type="Pfam" id="PF20469"/>
    </source>
</evidence>
<feature type="domain" description="OLD protein-like TOPRIM" evidence="3">
    <location>
        <begin position="411"/>
        <end position="502"/>
    </location>
</feature>
<feature type="compositionally biased region" description="Basic and acidic residues" evidence="1">
    <location>
        <begin position="502"/>
        <end position="520"/>
    </location>
</feature>
<gene>
    <name evidence="4" type="ORF">Pth03_44780</name>
</gene>
<evidence type="ECO:0000313" key="5">
    <source>
        <dbReference type="Proteomes" id="UP000605992"/>
    </source>
</evidence>